<evidence type="ECO:0000256" key="1">
    <source>
        <dbReference type="SAM" id="MobiDB-lite"/>
    </source>
</evidence>
<evidence type="ECO:0000313" key="2">
    <source>
        <dbReference type="EMBL" id="ATG42305.1"/>
    </source>
</evidence>
<name>A0AAN1GNR4_9RHOB</name>
<feature type="region of interest" description="Disordered" evidence="1">
    <location>
        <begin position="1"/>
        <end position="46"/>
    </location>
</feature>
<organism evidence="2 3">
    <name type="scientific">Phaeobacter piscinae</name>
    <dbReference type="NCBI Taxonomy" id="1580596"/>
    <lineage>
        <taxon>Bacteria</taxon>
        <taxon>Pseudomonadati</taxon>
        <taxon>Pseudomonadota</taxon>
        <taxon>Alphaproteobacteria</taxon>
        <taxon>Rhodobacterales</taxon>
        <taxon>Roseobacteraceae</taxon>
        <taxon>Phaeobacter</taxon>
    </lineage>
</organism>
<accession>A0AAN1GNR4</accession>
<reference evidence="2 3" key="1">
    <citation type="journal article" date="2017" name="Front. Microbiol.">
        <title>Phaeobacter piscinae sp. nov., a species of the Roseobacter group and potential aquaculture probiont.</title>
        <authorList>
            <person name="Sonnenschein E.C."/>
            <person name="Phippen C.B.W."/>
            <person name="Nielsen K.F."/>
            <person name="Mateiu R.V."/>
            <person name="Melchiorsen J."/>
            <person name="Gram L."/>
            <person name="Overmann J."/>
            <person name="Freese H.M."/>
        </authorList>
    </citation>
    <scope>NUCLEOTIDE SEQUENCE [LARGE SCALE GENOMIC DNA]</scope>
    <source>
        <strain evidence="2 3">P13</strain>
    </source>
</reference>
<dbReference type="EMBL" id="CP010767">
    <property type="protein sequence ID" value="ATG42305.1"/>
    <property type="molecule type" value="Genomic_DNA"/>
</dbReference>
<proteinExistence type="predicted"/>
<dbReference type="AlphaFoldDB" id="A0AAN1GNR4"/>
<gene>
    <name evidence="2" type="ORF">PhaeoP13_00339</name>
</gene>
<evidence type="ECO:0000313" key="3">
    <source>
        <dbReference type="Proteomes" id="UP000218606"/>
    </source>
</evidence>
<dbReference type="Proteomes" id="UP000218606">
    <property type="component" value="Chromosome"/>
</dbReference>
<protein>
    <submittedName>
        <fullName evidence="2">Uncharacterized protein</fullName>
    </submittedName>
</protein>
<sequence length="46" mass="5261">MTYSQSFPALRRPRKYATPRNAKPMARPEQKLTGSMETSVCRECGK</sequence>